<accession>A0A9P5ZQN4</accession>
<proteinExistence type="predicted"/>
<feature type="transmembrane region" description="Helical" evidence="1">
    <location>
        <begin position="34"/>
        <end position="56"/>
    </location>
</feature>
<sequence>MFKAIDLSRDQIAGLCSLLYNGCPKMVIRRAVSLSGFLLDFKLMSLLLLWTTYQWIGRPISVATEPALGL</sequence>
<organism evidence="2 3">
    <name type="scientific">Pleurotus eryngii</name>
    <name type="common">Boletus of the steppes</name>
    <dbReference type="NCBI Taxonomy" id="5323"/>
    <lineage>
        <taxon>Eukaryota</taxon>
        <taxon>Fungi</taxon>
        <taxon>Dikarya</taxon>
        <taxon>Basidiomycota</taxon>
        <taxon>Agaricomycotina</taxon>
        <taxon>Agaricomycetes</taxon>
        <taxon>Agaricomycetidae</taxon>
        <taxon>Agaricales</taxon>
        <taxon>Pleurotineae</taxon>
        <taxon>Pleurotaceae</taxon>
        <taxon>Pleurotus</taxon>
    </lineage>
</organism>
<evidence type="ECO:0000256" key="1">
    <source>
        <dbReference type="SAM" id="Phobius"/>
    </source>
</evidence>
<protein>
    <submittedName>
        <fullName evidence="2">Uncharacterized protein</fullName>
    </submittedName>
</protein>
<keyword evidence="3" id="KW-1185">Reference proteome</keyword>
<name>A0A9P5ZQN4_PLEER</name>
<dbReference type="EMBL" id="MU154605">
    <property type="protein sequence ID" value="KAF9492184.1"/>
    <property type="molecule type" value="Genomic_DNA"/>
</dbReference>
<dbReference type="AlphaFoldDB" id="A0A9P5ZQN4"/>
<keyword evidence="1" id="KW-0812">Transmembrane</keyword>
<dbReference type="Proteomes" id="UP000807025">
    <property type="component" value="Unassembled WGS sequence"/>
</dbReference>
<keyword evidence="1" id="KW-1133">Transmembrane helix</keyword>
<comment type="caution">
    <text evidence="2">The sequence shown here is derived from an EMBL/GenBank/DDBJ whole genome shotgun (WGS) entry which is preliminary data.</text>
</comment>
<keyword evidence="1" id="KW-0472">Membrane</keyword>
<reference evidence="2" key="1">
    <citation type="submission" date="2020-11" db="EMBL/GenBank/DDBJ databases">
        <authorList>
            <consortium name="DOE Joint Genome Institute"/>
            <person name="Ahrendt S."/>
            <person name="Riley R."/>
            <person name="Andreopoulos W."/>
            <person name="Labutti K."/>
            <person name="Pangilinan J."/>
            <person name="Ruiz-Duenas F.J."/>
            <person name="Barrasa J.M."/>
            <person name="Sanchez-Garcia M."/>
            <person name="Camarero S."/>
            <person name="Miyauchi S."/>
            <person name="Serrano A."/>
            <person name="Linde D."/>
            <person name="Babiker R."/>
            <person name="Drula E."/>
            <person name="Ayuso-Fernandez I."/>
            <person name="Pacheco R."/>
            <person name="Padilla G."/>
            <person name="Ferreira P."/>
            <person name="Barriuso J."/>
            <person name="Kellner H."/>
            <person name="Castanera R."/>
            <person name="Alfaro M."/>
            <person name="Ramirez L."/>
            <person name="Pisabarro A.G."/>
            <person name="Kuo A."/>
            <person name="Tritt A."/>
            <person name="Lipzen A."/>
            <person name="He G."/>
            <person name="Yan M."/>
            <person name="Ng V."/>
            <person name="Cullen D."/>
            <person name="Martin F."/>
            <person name="Rosso M.-N."/>
            <person name="Henrissat B."/>
            <person name="Hibbett D."/>
            <person name="Martinez A.T."/>
            <person name="Grigoriev I.V."/>
        </authorList>
    </citation>
    <scope>NUCLEOTIDE SEQUENCE</scope>
    <source>
        <strain evidence="2">ATCC 90797</strain>
    </source>
</reference>
<evidence type="ECO:0000313" key="2">
    <source>
        <dbReference type="EMBL" id="KAF9492184.1"/>
    </source>
</evidence>
<gene>
    <name evidence="2" type="ORF">BDN71DRAFT_1223878</name>
</gene>
<evidence type="ECO:0000313" key="3">
    <source>
        <dbReference type="Proteomes" id="UP000807025"/>
    </source>
</evidence>